<accession>A0A6C0EVJ2</accession>
<organism evidence="2">
    <name type="scientific">viral metagenome</name>
    <dbReference type="NCBI Taxonomy" id="1070528"/>
    <lineage>
        <taxon>unclassified sequences</taxon>
        <taxon>metagenomes</taxon>
        <taxon>organismal metagenomes</taxon>
    </lineage>
</organism>
<evidence type="ECO:0000313" key="2">
    <source>
        <dbReference type="EMBL" id="QHT32772.1"/>
    </source>
</evidence>
<dbReference type="EMBL" id="MN738948">
    <property type="protein sequence ID" value="QHT32772.1"/>
    <property type="molecule type" value="Genomic_DNA"/>
</dbReference>
<sequence length="116" mass="12783">MKTHMIYIDALKEEVEFNVGENAADNDTIIDNGSAGDLWFHVGGGRSSCHVVAVIPDGTNKKNIKYIVTQGAVLCKKYSRYASEKDLEIIYTLLENVAKTNVAGKVEVSTYKTKII</sequence>
<dbReference type="AlphaFoldDB" id="A0A6C0EVJ2"/>
<dbReference type="Pfam" id="PF05670">
    <property type="entry name" value="NFACT-R_1"/>
    <property type="match status" value="1"/>
</dbReference>
<name>A0A6C0EVJ2_9ZZZZ</name>
<reference evidence="2" key="1">
    <citation type="journal article" date="2020" name="Nature">
        <title>Giant virus diversity and host interactions through global metagenomics.</title>
        <authorList>
            <person name="Schulz F."/>
            <person name="Roux S."/>
            <person name="Paez-Espino D."/>
            <person name="Jungbluth S."/>
            <person name="Walsh D.A."/>
            <person name="Denef V.J."/>
            <person name="McMahon K.D."/>
            <person name="Konstantinidis K.T."/>
            <person name="Eloe-Fadrosh E.A."/>
            <person name="Kyrpides N.C."/>
            <person name="Woyke T."/>
        </authorList>
    </citation>
    <scope>NUCLEOTIDE SEQUENCE</scope>
    <source>
        <strain evidence="2">GVMAG-M-3300009161-30</strain>
    </source>
</reference>
<proteinExistence type="predicted"/>
<protein>
    <recommendedName>
        <fullName evidence="1">NFACT RNA-binding domain-containing protein</fullName>
    </recommendedName>
</protein>
<evidence type="ECO:0000259" key="1">
    <source>
        <dbReference type="Pfam" id="PF05670"/>
    </source>
</evidence>
<dbReference type="InterPro" id="IPR008532">
    <property type="entry name" value="NFACT_RNA-bd"/>
</dbReference>
<feature type="domain" description="NFACT RNA-binding" evidence="1">
    <location>
        <begin position="19"/>
        <end position="105"/>
    </location>
</feature>